<dbReference type="InterPro" id="IPR023210">
    <property type="entry name" value="NADP_OxRdtase_dom"/>
</dbReference>
<sequence>MGLAGGSGRETVATALELGYRHLDTAQIYENEAVVGDGLRDALDRGVVDRDEVLVATKVWVDELRAERFRESVETSREKLGVDTIDLLYLHRPRGPYRPETTLPLFDGVRDDGLVDHVGVSNFTVDQLEVARRHLAAPLVAHQTEYHPLFRRPALLDDAREHDYAVVGYSPLAGGRVFDLDPVVAIAEARDVSPAAVSIAWLRAKGLAVVPKASSREHLRANLAAADLTLDEREVARIDAIEVEEELYPE</sequence>
<name>A0A2I8VQ31_9EURY</name>
<feature type="domain" description="NADP-dependent oxidoreductase" evidence="4">
    <location>
        <begin position="10"/>
        <end position="241"/>
    </location>
</feature>
<accession>A0A2I8VQ31</accession>
<evidence type="ECO:0000313" key="6">
    <source>
        <dbReference type="Proteomes" id="UP000236584"/>
    </source>
</evidence>
<dbReference type="InterPro" id="IPR036812">
    <property type="entry name" value="NAD(P)_OxRdtase_dom_sf"/>
</dbReference>
<organism evidence="5 6">
    <name type="scientific">Salinigranum rubrum</name>
    <dbReference type="NCBI Taxonomy" id="755307"/>
    <lineage>
        <taxon>Archaea</taxon>
        <taxon>Methanobacteriati</taxon>
        <taxon>Methanobacteriota</taxon>
        <taxon>Stenosarchaea group</taxon>
        <taxon>Halobacteria</taxon>
        <taxon>Halobacteriales</taxon>
        <taxon>Haloferacaceae</taxon>
        <taxon>Salinigranum</taxon>
    </lineage>
</organism>
<dbReference type="Pfam" id="PF00248">
    <property type="entry name" value="Aldo_ket_red"/>
    <property type="match status" value="1"/>
</dbReference>
<dbReference type="PROSITE" id="PS00798">
    <property type="entry name" value="ALDOKETO_REDUCTASE_1"/>
    <property type="match status" value="1"/>
</dbReference>
<evidence type="ECO:0000256" key="1">
    <source>
        <dbReference type="ARBA" id="ARBA00007905"/>
    </source>
</evidence>
<evidence type="ECO:0000256" key="3">
    <source>
        <dbReference type="ARBA" id="ARBA00023002"/>
    </source>
</evidence>
<evidence type="ECO:0000259" key="4">
    <source>
        <dbReference type="Pfam" id="PF00248"/>
    </source>
</evidence>
<dbReference type="InterPro" id="IPR018170">
    <property type="entry name" value="Aldo/ket_reductase_CS"/>
</dbReference>
<dbReference type="GO" id="GO:0016616">
    <property type="term" value="F:oxidoreductase activity, acting on the CH-OH group of donors, NAD or NADP as acceptor"/>
    <property type="evidence" value="ECO:0007669"/>
    <property type="project" value="UniProtKB-ARBA"/>
</dbReference>
<dbReference type="AlphaFoldDB" id="A0A2I8VQ31"/>
<dbReference type="OrthoDB" id="275427at2157"/>
<evidence type="ECO:0000313" key="5">
    <source>
        <dbReference type="EMBL" id="AUV84037.1"/>
    </source>
</evidence>
<dbReference type="EMBL" id="CP026309">
    <property type="protein sequence ID" value="AUV84037.1"/>
    <property type="molecule type" value="Genomic_DNA"/>
</dbReference>
<keyword evidence="2" id="KW-0521">NADP</keyword>
<proteinExistence type="inferred from homology"/>
<dbReference type="PANTHER" id="PTHR43827">
    <property type="entry name" value="2,5-DIKETO-D-GLUCONIC ACID REDUCTASE"/>
    <property type="match status" value="1"/>
</dbReference>
<dbReference type="Proteomes" id="UP000236584">
    <property type="component" value="Chromosome"/>
</dbReference>
<reference evidence="5 6" key="1">
    <citation type="submission" date="2018-01" db="EMBL/GenBank/DDBJ databases">
        <title>Complete genome sequence of Salinigranum rubrum GX10T, an extremely halophilic archaeon isolated from a marine solar saltern.</title>
        <authorList>
            <person name="Han S."/>
        </authorList>
    </citation>
    <scope>NUCLEOTIDE SEQUENCE [LARGE SCALE GENOMIC DNA]</scope>
    <source>
        <strain evidence="5 6">GX10</strain>
    </source>
</reference>
<evidence type="ECO:0000256" key="2">
    <source>
        <dbReference type="ARBA" id="ARBA00022857"/>
    </source>
</evidence>
<dbReference type="SUPFAM" id="SSF51430">
    <property type="entry name" value="NAD(P)-linked oxidoreductase"/>
    <property type="match status" value="1"/>
</dbReference>
<comment type="similarity">
    <text evidence="1">Belongs to the aldo/keto reductase family.</text>
</comment>
<keyword evidence="3" id="KW-0560">Oxidoreductase</keyword>
<dbReference type="KEGG" id="srub:C2R22_17030"/>
<keyword evidence="6" id="KW-1185">Reference proteome</keyword>
<dbReference type="Gene3D" id="3.20.20.100">
    <property type="entry name" value="NADP-dependent oxidoreductase domain"/>
    <property type="match status" value="1"/>
</dbReference>
<gene>
    <name evidence="5" type="ORF">C2R22_17030</name>
</gene>
<dbReference type="PIRSF" id="PIRSF000097">
    <property type="entry name" value="AKR"/>
    <property type="match status" value="1"/>
</dbReference>
<dbReference type="InterPro" id="IPR020471">
    <property type="entry name" value="AKR"/>
</dbReference>
<protein>
    <submittedName>
        <fullName evidence="5">Aldehyde oxidoreductase</fullName>
    </submittedName>
</protein>
<dbReference type="PANTHER" id="PTHR43827:SF3">
    <property type="entry name" value="NADP-DEPENDENT OXIDOREDUCTASE DOMAIN-CONTAINING PROTEIN"/>
    <property type="match status" value="1"/>
</dbReference>
<dbReference type="PRINTS" id="PR00069">
    <property type="entry name" value="ALDKETRDTASE"/>
</dbReference>